<evidence type="ECO:0000313" key="2">
    <source>
        <dbReference type="Proteomes" id="UP000479710"/>
    </source>
</evidence>
<name>A0A6G1BR93_9ORYZ</name>
<organism evidence="1 2">
    <name type="scientific">Oryza meyeriana var. granulata</name>
    <dbReference type="NCBI Taxonomy" id="110450"/>
    <lineage>
        <taxon>Eukaryota</taxon>
        <taxon>Viridiplantae</taxon>
        <taxon>Streptophyta</taxon>
        <taxon>Embryophyta</taxon>
        <taxon>Tracheophyta</taxon>
        <taxon>Spermatophyta</taxon>
        <taxon>Magnoliopsida</taxon>
        <taxon>Liliopsida</taxon>
        <taxon>Poales</taxon>
        <taxon>Poaceae</taxon>
        <taxon>BOP clade</taxon>
        <taxon>Oryzoideae</taxon>
        <taxon>Oryzeae</taxon>
        <taxon>Oryzinae</taxon>
        <taxon>Oryza</taxon>
        <taxon>Oryza meyeriana</taxon>
    </lineage>
</organism>
<reference evidence="1 2" key="1">
    <citation type="submission" date="2019-11" db="EMBL/GenBank/DDBJ databases">
        <title>Whole genome sequence of Oryza granulata.</title>
        <authorList>
            <person name="Li W."/>
        </authorList>
    </citation>
    <scope>NUCLEOTIDE SEQUENCE [LARGE SCALE GENOMIC DNA]</scope>
    <source>
        <strain evidence="2">cv. Menghai</strain>
        <tissue evidence="1">Leaf</tissue>
    </source>
</reference>
<accession>A0A6G1BR93</accession>
<gene>
    <name evidence="1" type="ORF">E2562_003787</name>
</gene>
<proteinExistence type="predicted"/>
<protein>
    <submittedName>
        <fullName evidence="1">Uncharacterized protein</fullName>
    </submittedName>
</protein>
<dbReference type="Proteomes" id="UP000479710">
    <property type="component" value="Unassembled WGS sequence"/>
</dbReference>
<comment type="caution">
    <text evidence="1">The sequence shown here is derived from an EMBL/GenBank/DDBJ whole genome shotgun (WGS) entry which is preliminary data.</text>
</comment>
<sequence length="60" mass="6485">MSLDHEHELHSGTILPDVWNGMLVKIIVFVLVDSMAAPAARGGEAEVHLDGCCKMIGGRR</sequence>
<dbReference type="EMBL" id="SPHZ02000011">
    <property type="protein sequence ID" value="KAF0890578.1"/>
    <property type="molecule type" value="Genomic_DNA"/>
</dbReference>
<dbReference type="AlphaFoldDB" id="A0A6G1BR93"/>
<keyword evidence="2" id="KW-1185">Reference proteome</keyword>
<evidence type="ECO:0000313" key="1">
    <source>
        <dbReference type="EMBL" id="KAF0890578.1"/>
    </source>
</evidence>